<dbReference type="InterPro" id="IPR007111">
    <property type="entry name" value="NACHT_NTPase"/>
</dbReference>
<dbReference type="InterPro" id="IPR015943">
    <property type="entry name" value="WD40/YVTN_repeat-like_dom_sf"/>
</dbReference>
<dbReference type="PROSITE" id="PS50837">
    <property type="entry name" value="NACHT"/>
    <property type="match status" value="1"/>
</dbReference>
<feature type="repeat" description="WD" evidence="3">
    <location>
        <begin position="1219"/>
        <end position="1260"/>
    </location>
</feature>
<evidence type="ECO:0000259" key="4">
    <source>
        <dbReference type="PROSITE" id="PS50837"/>
    </source>
</evidence>
<dbReference type="PROSITE" id="PS50294">
    <property type="entry name" value="WD_REPEATS_REGION"/>
    <property type="match status" value="10"/>
</dbReference>
<dbReference type="InterPro" id="IPR019775">
    <property type="entry name" value="WD40_repeat_CS"/>
</dbReference>
<dbReference type="SMART" id="SM00320">
    <property type="entry name" value="WD40"/>
    <property type="match status" value="10"/>
</dbReference>
<dbReference type="InterPro" id="IPR001680">
    <property type="entry name" value="WD40_rpt"/>
</dbReference>
<dbReference type="GO" id="GO:0035097">
    <property type="term" value="C:histone methyltransferase complex"/>
    <property type="evidence" value="ECO:0007669"/>
    <property type="project" value="UniProtKB-ARBA"/>
</dbReference>
<feature type="repeat" description="WD" evidence="3">
    <location>
        <begin position="1051"/>
        <end position="1092"/>
    </location>
</feature>
<evidence type="ECO:0000256" key="2">
    <source>
        <dbReference type="ARBA" id="ARBA00022737"/>
    </source>
</evidence>
<dbReference type="PROSITE" id="PS00678">
    <property type="entry name" value="WD_REPEATS_1"/>
    <property type="match status" value="2"/>
</dbReference>
<dbReference type="InterPro" id="IPR036322">
    <property type="entry name" value="WD40_repeat_dom_sf"/>
</dbReference>
<feature type="domain" description="NACHT" evidence="4">
    <location>
        <begin position="302"/>
        <end position="637"/>
    </location>
</feature>
<feature type="repeat" description="WD" evidence="3">
    <location>
        <begin position="925"/>
        <end position="966"/>
    </location>
</feature>
<comment type="caution">
    <text evidence="5">The sequence shown here is derived from an EMBL/GenBank/DDBJ whole genome shotgun (WGS) entry which is preliminary data.</text>
</comment>
<gene>
    <name evidence="5" type="ORF">B0T25DRAFT_587620</name>
</gene>
<dbReference type="Proteomes" id="UP001275084">
    <property type="component" value="Unassembled WGS sequence"/>
</dbReference>
<dbReference type="SUPFAM" id="SSF50998">
    <property type="entry name" value="Quinoprotein alcohol dehydrogenase-like"/>
    <property type="match status" value="1"/>
</dbReference>
<dbReference type="InterPro" id="IPR027417">
    <property type="entry name" value="P-loop_NTPase"/>
</dbReference>
<keyword evidence="2" id="KW-0677">Repeat</keyword>
<dbReference type="InterPro" id="IPR054471">
    <property type="entry name" value="GPIID_WHD"/>
</dbReference>
<name>A0AAJ0HWJ5_9PEZI</name>
<dbReference type="CDD" id="cd00200">
    <property type="entry name" value="WD40"/>
    <property type="match status" value="1"/>
</dbReference>
<sequence length="1360" mass="152184">MRLLERYDTGEFRLTDDLPNDKIPPYAILSHTWGNEEVSFKDFANGTAKNKAGYTKIQFCGDQAWRDGLSYFWADTCCIDKSNSTELQEAIISMFRWYHNAAKCYAYLADVSTSAHDVDKSMWEAAFRASRWFTRGWTLQELIAPTSVEFFSREEVRLGDRTSLERVIHDMTGIPLKALRGGLPSDFGVHERMAWIEKRKTTREEDRAYSLFGIFDVQLPLLYGEGEQRAFRRLREEIIKVSSTEPTLDEADTRCLADLRVTDPRHDKKRIETAKGGLLKDSYRWVLSNVQFQQWQADEDSRLLCIFGDPGKGKTMLLCGIIDELKMSTPSCLLSFFFCQATDSRINNAAAVLRGLIYLLVSQQPALISHVRQHYDLAGRSTFEGTNAWVTLWEIFTAILQDPVLRTTYLIIDALDECVADLTRLLNLVAQISCASSRVKWIVSSRNWPQIEEQLAMVAQNARLSLELNAKSVATAVNTYIGHKVLHLSHLKQYDRKTETVVRDYLSSNANGTFLWVALVCQALADPEVRKRHTLAKLRTFPPGLDELYAQMMDMINLSNDADLCKQILAVTTIVHRPINLQELTTLVEMPDDIANDLESLEEVVKVCGSFLTLREQIVYFVHQSAKDFLLGKATHRASGDAFNWIFPQGVDDVNHIIFSKSLNAMSTVLRRDMYDLEAPGFSIDKVQTPSLDPLATVQYSCVFWVDHLRDSISVKTMAQRNIHDAVHAFLQQKYLYWLEALSLLRAMTEGVIAIGQLNGLLLPTLVRDAYRFALSYKSIIEQAPLQAYTSALMFAPTGSLVKQNFRMEKPDWISMEPVVEVEWNACLQTLEGHRHLVYSVAFSPDGQRLASGSGDNMIKIWDPIDKTIKIWDPTSGQCLQTLQGHRSLVQSVAFSPDGQRLASGSADNTIKIWDPTSGQCLQTLEGHHSWVYSVAFSPDGQRLTSGSEDKTIKIWDSASGQCLQTLQGHHGSVQSVTFSPDGQRLASGSYDKTIKIWDPTSGQCLQTLEGHHNSAQSIAFSPDGQHLTSGSNDKTIKIWDPTSGQCLQTLQGHCDWVYSIAFSPDGQRLISASDDNTIKIWDPTSGQCLQTLQGHCGWVYSIAFSPDGQRLASASSDKTIKIWDPTSGQCLQTLQDHHNWVYSVAFSPDGQRLTSASGDKTIKIWDPASGQCLQTLQGHRGWVQSVTFSPDGQRLASGSYDNMIKIWDSTSGQCLQTLQGHHGSVQSVAFSPDGQRLASGSYDKTIKIWDLTSGQYLQTFNIGTSVAHILFDHTGCYLITNAGRIEVATATTENAIRLDDLVKVGYSLGQDKSWITCNGKNVLWLSPEYRPKCFAVQGLMISIGCSSGRVITIGFSRQV</sequence>
<feature type="repeat" description="WD" evidence="3">
    <location>
        <begin position="883"/>
        <end position="924"/>
    </location>
</feature>
<dbReference type="InterPro" id="IPR010730">
    <property type="entry name" value="HET"/>
</dbReference>
<dbReference type="EMBL" id="JAUIQD010000001">
    <property type="protein sequence ID" value="KAK3363988.1"/>
    <property type="molecule type" value="Genomic_DNA"/>
</dbReference>
<dbReference type="SUPFAM" id="SSF52540">
    <property type="entry name" value="P-loop containing nucleoside triphosphate hydrolases"/>
    <property type="match status" value="1"/>
</dbReference>
<evidence type="ECO:0000256" key="3">
    <source>
        <dbReference type="PROSITE-ProRule" id="PRU00221"/>
    </source>
</evidence>
<protein>
    <submittedName>
        <fullName evidence="5">Beta transducin-like protein HET-E2C</fullName>
    </submittedName>
</protein>
<dbReference type="FunFam" id="2.130.10.10:FF:000228">
    <property type="entry name" value="COMPASS-like H3K4 histone methylase component WDR5A"/>
    <property type="match status" value="1"/>
</dbReference>
<evidence type="ECO:0000313" key="5">
    <source>
        <dbReference type="EMBL" id="KAK3363988.1"/>
    </source>
</evidence>
<feature type="repeat" description="WD" evidence="3">
    <location>
        <begin position="1093"/>
        <end position="1134"/>
    </location>
</feature>
<reference evidence="5" key="2">
    <citation type="submission" date="2023-06" db="EMBL/GenBank/DDBJ databases">
        <authorList>
            <consortium name="Lawrence Berkeley National Laboratory"/>
            <person name="Haridas S."/>
            <person name="Hensen N."/>
            <person name="Bonometti L."/>
            <person name="Westerberg I."/>
            <person name="Brannstrom I.O."/>
            <person name="Guillou S."/>
            <person name="Cros-Aarteil S."/>
            <person name="Calhoun S."/>
            <person name="Kuo A."/>
            <person name="Mondo S."/>
            <person name="Pangilinan J."/>
            <person name="Riley R."/>
            <person name="Labutti K."/>
            <person name="Andreopoulos B."/>
            <person name="Lipzen A."/>
            <person name="Chen C."/>
            <person name="Yanf M."/>
            <person name="Daum C."/>
            <person name="Ng V."/>
            <person name="Clum A."/>
            <person name="Steindorff A."/>
            <person name="Ohm R."/>
            <person name="Martin F."/>
            <person name="Silar P."/>
            <person name="Natvig D."/>
            <person name="Lalanne C."/>
            <person name="Gautier V."/>
            <person name="Ament-Velasquez S.L."/>
            <person name="Kruys A."/>
            <person name="Hutchinson M.I."/>
            <person name="Powell A.J."/>
            <person name="Barry K."/>
            <person name="Miller A.N."/>
            <person name="Grigoriev I.V."/>
            <person name="Debuchy R."/>
            <person name="Gladieux P."/>
            <person name="Thoren M.H."/>
            <person name="Johannesson H."/>
        </authorList>
    </citation>
    <scope>NUCLEOTIDE SEQUENCE</scope>
    <source>
        <strain evidence="5">CBS 955.72</strain>
    </source>
</reference>
<organism evidence="5 6">
    <name type="scientific">Lasiosphaeria hispida</name>
    <dbReference type="NCBI Taxonomy" id="260671"/>
    <lineage>
        <taxon>Eukaryota</taxon>
        <taxon>Fungi</taxon>
        <taxon>Dikarya</taxon>
        <taxon>Ascomycota</taxon>
        <taxon>Pezizomycotina</taxon>
        <taxon>Sordariomycetes</taxon>
        <taxon>Sordariomycetidae</taxon>
        <taxon>Sordariales</taxon>
        <taxon>Lasiosphaeriaceae</taxon>
        <taxon>Lasiosphaeria</taxon>
    </lineage>
</organism>
<dbReference type="Pfam" id="PF22939">
    <property type="entry name" value="WHD_GPIID"/>
    <property type="match status" value="1"/>
</dbReference>
<feature type="repeat" description="WD" evidence="3">
    <location>
        <begin position="831"/>
        <end position="863"/>
    </location>
</feature>
<accession>A0AAJ0HWJ5</accession>
<evidence type="ECO:0000256" key="1">
    <source>
        <dbReference type="ARBA" id="ARBA00022574"/>
    </source>
</evidence>
<keyword evidence="1 3" id="KW-0853">WD repeat</keyword>
<dbReference type="Pfam" id="PF25173">
    <property type="entry name" value="Beta-prop_WDR3_1st"/>
    <property type="match status" value="1"/>
</dbReference>
<dbReference type="Pfam" id="PF24883">
    <property type="entry name" value="NPHP3_N"/>
    <property type="match status" value="1"/>
</dbReference>
<feature type="repeat" description="WD" evidence="3">
    <location>
        <begin position="1177"/>
        <end position="1218"/>
    </location>
</feature>
<feature type="repeat" description="WD" evidence="3">
    <location>
        <begin position="1135"/>
        <end position="1176"/>
    </location>
</feature>
<dbReference type="PRINTS" id="PR00320">
    <property type="entry name" value="GPROTEINBRPT"/>
</dbReference>
<keyword evidence="6" id="KW-1185">Reference proteome</keyword>
<dbReference type="PROSITE" id="PS50082">
    <property type="entry name" value="WD_REPEATS_2"/>
    <property type="match status" value="10"/>
</dbReference>
<dbReference type="InterPro" id="IPR011047">
    <property type="entry name" value="Quinoprotein_ADH-like_sf"/>
</dbReference>
<dbReference type="Pfam" id="PF00400">
    <property type="entry name" value="WD40"/>
    <property type="match status" value="5"/>
</dbReference>
<dbReference type="PANTHER" id="PTHR44129">
    <property type="entry name" value="WD REPEAT-CONTAINING PROTEIN POP1"/>
    <property type="match status" value="1"/>
</dbReference>
<feature type="repeat" description="WD" evidence="3">
    <location>
        <begin position="1009"/>
        <end position="1050"/>
    </location>
</feature>
<reference evidence="5" key="1">
    <citation type="journal article" date="2023" name="Mol. Phylogenet. Evol.">
        <title>Genome-scale phylogeny and comparative genomics of the fungal order Sordariales.</title>
        <authorList>
            <person name="Hensen N."/>
            <person name="Bonometti L."/>
            <person name="Westerberg I."/>
            <person name="Brannstrom I.O."/>
            <person name="Guillou S."/>
            <person name="Cros-Aarteil S."/>
            <person name="Calhoun S."/>
            <person name="Haridas S."/>
            <person name="Kuo A."/>
            <person name="Mondo S."/>
            <person name="Pangilinan J."/>
            <person name="Riley R."/>
            <person name="LaButti K."/>
            <person name="Andreopoulos B."/>
            <person name="Lipzen A."/>
            <person name="Chen C."/>
            <person name="Yan M."/>
            <person name="Daum C."/>
            <person name="Ng V."/>
            <person name="Clum A."/>
            <person name="Steindorff A."/>
            <person name="Ohm R.A."/>
            <person name="Martin F."/>
            <person name="Silar P."/>
            <person name="Natvig D.O."/>
            <person name="Lalanne C."/>
            <person name="Gautier V."/>
            <person name="Ament-Velasquez S.L."/>
            <person name="Kruys A."/>
            <person name="Hutchinson M.I."/>
            <person name="Powell A.J."/>
            <person name="Barry K."/>
            <person name="Miller A.N."/>
            <person name="Grigoriev I.V."/>
            <person name="Debuchy R."/>
            <person name="Gladieux P."/>
            <person name="Hiltunen Thoren M."/>
            <person name="Johannesson H."/>
        </authorList>
    </citation>
    <scope>NUCLEOTIDE SEQUENCE</scope>
    <source>
        <strain evidence="5">CBS 955.72</strain>
    </source>
</reference>
<evidence type="ECO:0000313" key="6">
    <source>
        <dbReference type="Proteomes" id="UP001275084"/>
    </source>
</evidence>
<dbReference type="InterPro" id="IPR050349">
    <property type="entry name" value="WD_LIS1/nudF_dynein_reg"/>
</dbReference>
<dbReference type="Gene3D" id="2.130.10.10">
    <property type="entry name" value="YVTN repeat-like/Quinoprotein amine dehydrogenase"/>
    <property type="match status" value="6"/>
</dbReference>
<dbReference type="InterPro" id="IPR020472">
    <property type="entry name" value="WD40_PAC1"/>
</dbReference>
<dbReference type="InterPro" id="IPR056884">
    <property type="entry name" value="NPHP3-like_N"/>
</dbReference>
<feature type="repeat" description="WD" evidence="3">
    <location>
        <begin position="967"/>
        <end position="1008"/>
    </location>
</feature>
<dbReference type="Pfam" id="PF06985">
    <property type="entry name" value="HET"/>
    <property type="match status" value="1"/>
</dbReference>
<proteinExistence type="predicted"/>
<dbReference type="Gene3D" id="3.40.50.300">
    <property type="entry name" value="P-loop containing nucleotide triphosphate hydrolases"/>
    <property type="match status" value="1"/>
</dbReference>
<dbReference type="SUPFAM" id="SSF50978">
    <property type="entry name" value="WD40 repeat-like"/>
    <property type="match status" value="1"/>
</dbReference>